<dbReference type="PANTHER" id="PTHR33198:SF20">
    <property type="entry name" value="RETROTRANSPOSON GAG DOMAIN-CONTAINING PROTEIN"/>
    <property type="match status" value="1"/>
</dbReference>
<accession>A0A8D9AQ33</accession>
<protein>
    <recommendedName>
        <fullName evidence="1">Retrotransposon gag domain-containing protein</fullName>
    </recommendedName>
</protein>
<feature type="domain" description="Retrotransposon gag" evidence="1">
    <location>
        <begin position="66"/>
        <end position="138"/>
    </location>
</feature>
<dbReference type="InterPro" id="IPR005162">
    <property type="entry name" value="Retrotrans_gag_dom"/>
</dbReference>
<dbReference type="PANTHER" id="PTHR33198">
    <property type="entry name" value="ANK_REP_REGION DOMAIN-CONTAINING PROTEIN-RELATED"/>
    <property type="match status" value="1"/>
</dbReference>
<evidence type="ECO:0000313" key="2">
    <source>
        <dbReference type="EMBL" id="CAG6770180.1"/>
    </source>
</evidence>
<proteinExistence type="predicted"/>
<name>A0A8D9AQ33_9HEMI</name>
<dbReference type="AlphaFoldDB" id="A0A8D9AQ33"/>
<evidence type="ECO:0000259" key="1">
    <source>
        <dbReference type="Pfam" id="PF03732"/>
    </source>
</evidence>
<dbReference type="EMBL" id="HBUF01580997">
    <property type="protein sequence ID" value="CAG6770180.1"/>
    <property type="molecule type" value="Transcribed_RNA"/>
</dbReference>
<reference evidence="2" key="1">
    <citation type="submission" date="2021-05" db="EMBL/GenBank/DDBJ databases">
        <authorList>
            <person name="Alioto T."/>
            <person name="Alioto T."/>
            <person name="Gomez Garrido J."/>
        </authorList>
    </citation>
    <scope>NUCLEOTIDE SEQUENCE</scope>
</reference>
<organism evidence="2">
    <name type="scientific">Cacopsylla melanoneura</name>
    <dbReference type="NCBI Taxonomy" id="428564"/>
    <lineage>
        <taxon>Eukaryota</taxon>
        <taxon>Metazoa</taxon>
        <taxon>Ecdysozoa</taxon>
        <taxon>Arthropoda</taxon>
        <taxon>Hexapoda</taxon>
        <taxon>Insecta</taxon>
        <taxon>Pterygota</taxon>
        <taxon>Neoptera</taxon>
        <taxon>Paraneoptera</taxon>
        <taxon>Hemiptera</taxon>
        <taxon>Sternorrhyncha</taxon>
        <taxon>Psylloidea</taxon>
        <taxon>Psyllidae</taxon>
        <taxon>Psyllinae</taxon>
        <taxon>Cacopsylla</taxon>
    </lineage>
</organism>
<dbReference type="Pfam" id="PF03732">
    <property type="entry name" value="Retrotrans_gag"/>
    <property type="match status" value="1"/>
</dbReference>
<sequence>MGITDPPAGTQKESKRLTYSSQLEKLNLAALNLPQEWERWSLNFKIFLLATGLNEESDTRKVSMLLHHMGPEAVQIFQSFKLELNTVKFDDLVKRFTDHFIPKKSLCILRHKFFTSKQGQMSITEYTTNLTLGCTNCSYIFSQ</sequence>